<dbReference type="OrthoDB" id="10248838at2759"/>
<dbReference type="GO" id="GO:0005634">
    <property type="term" value="C:nucleus"/>
    <property type="evidence" value="ECO:0007669"/>
    <property type="project" value="TreeGrafter"/>
</dbReference>
<keyword evidence="9" id="KW-0378">Hydrolase</keyword>
<dbReference type="GO" id="GO:0006298">
    <property type="term" value="P:mismatch repair"/>
    <property type="evidence" value="ECO:0007669"/>
    <property type="project" value="TreeGrafter"/>
</dbReference>
<dbReference type="PANTHER" id="PTHR42944:SF1">
    <property type="entry name" value="ADENINE DNA GLYCOSYLASE"/>
    <property type="match status" value="1"/>
</dbReference>
<keyword evidence="17" id="KW-1185">Reference proteome</keyword>
<dbReference type="GO" id="GO:0035485">
    <property type="term" value="F:adenine/guanine mispair binding"/>
    <property type="evidence" value="ECO:0007669"/>
    <property type="project" value="TreeGrafter"/>
</dbReference>
<dbReference type="GO" id="GO:0034039">
    <property type="term" value="F:8-oxo-7,8-dihydroguanine DNA N-glycosylase activity"/>
    <property type="evidence" value="ECO:0007669"/>
    <property type="project" value="TreeGrafter"/>
</dbReference>
<dbReference type="PANTHER" id="PTHR42944">
    <property type="entry name" value="ADENINE DNA GLYCOSYLASE"/>
    <property type="match status" value="1"/>
</dbReference>
<dbReference type="CDD" id="cd03431">
    <property type="entry name" value="NUDIX_DNA_Glycosylase_C-MutY"/>
    <property type="match status" value="1"/>
</dbReference>
<dbReference type="Proteomes" id="UP000245884">
    <property type="component" value="Unassembled WGS sequence"/>
</dbReference>
<dbReference type="Gene3D" id="3.90.79.10">
    <property type="entry name" value="Nucleoside Triphosphate Pyrophosphohydrolase"/>
    <property type="match status" value="1"/>
</dbReference>
<name>A0A316UJL1_9BASI</name>
<dbReference type="InterPro" id="IPR003651">
    <property type="entry name" value="Endonuclease3_FeS-loop_motif"/>
</dbReference>
<evidence type="ECO:0000256" key="12">
    <source>
        <dbReference type="ARBA" id="ARBA00023204"/>
    </source>
</evidence>
<evidence type="ECO:0000256" key="1">
    <source>
        <dbReference type="ARBA" id="ARBA00000843"/>
    </source>
</evidence>
<dbReference type="Gene3D" id="1.10.1670.10">
    <property type="entry name" value="Helix-hairpin-Helix base-excision DNA repair enzymes (C-terminal)"/>
    <property type="match status" value="1"/>
</dbReference>
<evidence type="ECO:0000313" key="17">
    <source>
        <dbReference type="Proteomes" id="UP000245884"/>
    </source>
</evidence>
<evidence type="ECO:0000256" key="14">
    <source>
        <dbReference type="SAM" id="MobiDB-lite"/>
    </source>
</evidence>
<feature type="region of interest" description="Disordered" evidence="14">
    <location>
        <begin position="505"/>
        <end position="543"/>
    </location>
</feature>
<gene>
    <name evidence="16" type="ORF">BDZ90DRAFT_233924</name>
</gene>
<dbReference type="AlphaFoldDB" id="A0A316UJL1"/>
<feature type="compositionally biased region" description="Low complexity" evidence="14">
    <location>
        <begin position="353"/>
        <end position="364"/>
    </location>
</feature>
<dbReference type="GO" id="GO:0046872">
    <property type="term" value="F:metal ion binding"/>
    <property type="evidence" value="ECO:0007669"/>
    <property type="project" value="UniProtKB-KW"/>
</dbReference>
<comment type="similarity">
    <text evidence="3">Belongs to the Nth/MutY family.</text>
</comment>
<evidence type="ECO:0000256" key="9">
    <source>
        <dbReference type="ARBA" id="ARBA00022801"/>
    </source>
</evidence>
<feature type="region of interest" description="Disordered" evidence="14">
    <location>
        <begin position="604"/>
        <end position="628"/>
    </location>
</feature>
<evidence type="ECO:0000256" key="11">
    <source>
        <dbReference type="ARBA" id="ARBA00023014"/>
    </source>
</evidence>
<keyword evidence="11" id="KW-0411">Iron-sulfur</keyword>
<dbReference type="FunFam" id="1.10.340.30:FF:000002">
    <property type="entry name" value="Adenine DNA glycosylase"/>
    <property type="match status" value="1"/>
</dbReference>
<dbReference type="InterPro" id="IPR029119">
    <property type="entry name" value="MutY_C"/>
</dbReference>
<dbReference type="GO" id="GO:0000701">
    <property type="term" value="F:purine-specific mismatch base pair DNA N-glycosylase activity"/>
    <property type="evidence" value="ECO:0007669"/>
    <property type="project" value="UniProtKB-EC"/>
</dbReference>
<dbReference type="RefSeq" id="XP_025360084.1">
    <property type="nucleotide sequence ID" value="XM_025506822.1"/>
</dbReference>
<feature type="region of interest" description="Disordered" evidence="14">
    <location>
        <begin position="353"/>
        <end position="429"/>
    </location>
</feature>
<dbReference type="InterPro" id="IPR044298">
    <property type="entry name" value="MIG/MutY"/>
</dbReference>
<dbReference type="GO" id="GO:0006285">
    <property type="term" value="P:base-excision repair, AP site formation"/>
    <property type="evidence" value="ECO:0007669"/>
    <property type="project" value="UniProtKB-ARBA"/>
</dbReference>
<dbReference type="EC" id="3.2.2.31" evidence="4"/>
<dbReference type="EMBL" id="KZ819675">
    <property type="protein sequence ID" value="PWN25472.1"/>
    <property type="molecule type" value="Genomic_DNA"/>
</dbReference>
<dbReference type="InterPro" id="IPR023170">
    <property type="entry name" value="HhH_base_excis_C"/>
</dbReference>
<dbReference type="SUPFAM" id="SSF48150">
    <property type="entry name" value="DNA-glycosylase"/>
    <property type="match status" value="1"/>
</dbReference>
<dbReference type="SMART" id="SM00478">
    <property type="entry name" value="ENDO3c"/>
    <property type="match status" value="1"/>
</dbReference>
<evidence type="ECO:0000256" key="6">
    <source>
        <dbReference type="ARBA" id="ARBA00022485"/>
    </source>
</evidence>
<evidence type="ECO:0000256" key="3">
    <source>
        <dbReference type="ARBA" id="ARBA00008343"/>
    </source>
</evidence>
<evidence type="ECO:0000256" key="7">
    <source>
        <dbReference type="ARBA" id="ARBA00022723"/>
    </source>
</evidence>
<keyword evidence="7" id="KW-0479">Metal-binding</keyword>
<protein>
    <recommendedName>
        <fullName evidence="5">Adenine DNA glycosylase</fullName>
        <ecNumber evidence="4">3.2.2.31</ecNumber>
    </recommendedName>
</protein>
<dbReference type="GO" id="GO:0051539">
    <property type="term" value="F:4 iron, 4 sulfur cluster binding"/>
    <property type="evidence" value="ECO:0007669"/>
    <property type="project" value="UniProtKB-KW"/>
</dbReference>
<keyword evidence="8" id="KW-0227">DNA damage</keyword>
<keyword evidence="10" id="KW-0408">Iron</keyword>
<evidence type="ECO:0000256" key="5">
    <source>
        <dbReference type="ARBA" id="ARBA00022023"/>
    </source>
</evidence>
<dbReference type="GeneID" id="37028645"/>
<evidence type="ECO:0000256" key="13">
    <source>
        <dbReference type="ARBA" id="ARBA00023295"/>
    </source>
</evidence>
<feature type="domain" description="HhH-GPD" evidence="15">
    <location>
        <begin position="122"/>
        <end position="287"/>
    </location>
</feature>
<dbReference type="Gene3D" id="1.10.340.30">
    <property type="entry name" value="Hypothetical protein, domain 2"/>
    <property type="match status" value="1"/>
</dbReference>
<sequence length="667" mass="72907">MPARAAKVAAAQSRVCSSSSSSSSRLVSGESSATRIPTAALPLRAHTRAYHEPLLLVEPSNDDQVGGSLLSWFEGIAKERGMPWRKDWIDPAAEEWQGEEGAALLRSAFEKRAYEVWISEIMLQQTRVATVIDYWTCWTTRWPTIQDLAAAQPDEVLSAWRGLGYYSRATRIHQAAQKVVADAELRGLLPETAFELEKQVPGVGRYTAGAISSIVFGRAEAILDGNVARVLSRQLAHRANPKAKATTDFLWGTAQRLVEAVARHTSAEGRSDRPSKWNQALMELGSTLCTPQQPRCHECPIRGTCRAYAEGEALAVRRAEMHESLAVHPQQLSEEVADIEDLCQECEPLDEMSGGEAVAAASAEGSRKRKNGEKQATSAQPVKKAAKQGSLLSHFSKKGNGSTAASSPFTSSNGQSVDEAAVSPSCLSTPRQLPPAALLTIQTHVKQYPLKAVKTKVREQDGIVCVVQHSTDSKRQWLLEQRPDTGLLASLWEFPTLLLPAAGEAANGKAKKKRGKTTEDDDDDDYEEEDEGPSKTSGSAFMPDDASTIEAARMFLLQRIHNEPPSLGHSNVISQGYHSTITHVFSHLKLHMHVHCFAVVEEGTSNGDRKQSASQLKRSKREERIGPLKWRSNDEVEAESMGTGMRNVWALIKDSGGGAAKQKKLKR</sequence>
<evidence type="ECO:0000256" key="2">
    <source>
        <dbReference type="ARBA" id="ARBA00001966"/>
    </source>
</evidence>
<accession>A0A316UJL1</accession>
<dbReference type="SMART" id="SM00525">
    <property type="entry name" value="FES"/>
    <property type="match status" value="1"/>
</dbReference>
<dbReference type="CDD" id="cd00056">
    <property type="entry name" value="ENDO3c"/>
    <property type="match status" value="1"/>
</dbReference>
<evidence type="ECO:0000256" key="4">
    <source>
        <dbReference type="ARBA" id="ARBA00012045"/>
    </source>
</evidence>
<dbReference type="InterPro" id="IPR015797">
    <property type="entry name" value="NUDIX_hydrolase-like_dom_sf"/>
</dbReference>
<feature type="compositionally biased region" description="Polar residues" evidence="14">
    <location>
        <begin position="399"/>
        <end position="416"/>
    </location>
</feature>
<dbReference type="SUPFAM" id="SSF55811">
    <property type="entry name" value="Nudix"/>
    <property type="match status" value="1"/>
</dbReference>
<dbReference type="InterPro" id="IPR011257">
    <property type="entry name" value="DNA_glycosylase"/>
</dbReference>
<reference evidence="16 17" key="1">
    <citation type="journal article" date="2018" name="Mol. Biol. Evol.">
        <title>Broad Genomic Sampling Reveals a Smut Pathogenic Ancestry of the Fungal Clade Ustilaginomycotina.</title>
        <authorList>
            <person name="Kijpornyongpan T."/>
            <person name="Mondo S.J."/>
            <person name="Barry K."/>
            <person name="Sandor L."/>
            <person name="Lee J."/>
            <person name="Lipzen A."/>
            <person name="Pangilinan J."/>
            <person name="LaButti K."/>
            <person name="Hainaut M."/>
            <person name="Henrissat B."/>
            <person name="Grigoriev I.V."/>
            <person name="Spatafora J.W."/>
            <person name="Aime M.C."/>
        </authorList>
    </citation>
    <scope>NUCLEOTIDE SEQUENCE [LARGE SCALE GENOMIC DNA]</scope>
    <source>
        <strain evidence="16 17">MCA 5214</strain>
    </source>
</reference>
<keyword evidence="12" id="KW-0234">DNA repair</keyword>
<feature type="compositionally biased region" description="Acidic residues" evidence="14">
    <location>
        <begin position="519"/>
        <end position="531"/>
    </location>
</feature>
<dbReference type="Pfam" id="PF00730">
    <property type="entry name" value="HhH-GPD"/>
    <property type="match status" value="1"/>
</dbReference>
<evidence type="ECO:0000313" key="16">
    <source>
        <dbReference type="EMBL" id="PWN25472.1"/>
    </source>
</evidence>
<keyword evidence="13" id="KW-0326">Glycosidase</keyword>
<dbReference type="InterPro" id="IPR003265">
    <property type="entry name" value="HhH-GPD_domain"/>
</dbReference>
<proteinExistence type="inferred from homology"/>
<dbReference type="GO" id="GO:0032357">
    <property type="term" value="F:oxidized purine DNA binding"/>
    <property type="evidence" value="ECO:0007669"/>
    <property type="project" value="TreeGrafter"/>
</dbReference>
<comment type="cofactor">
    <cofactor evidence="2">
        <name>[4Fe-4S] cluster</name>
        <dbReference type="ChEBI" id="CHEBI:49883"/>
    </cofactor>
</comment>
<evidence type="ECO:0000256" key="10">
    <source>
        <dbReference type="ARBA" id="ARBA00023004"/>
    </source>
</evidence>
<evidence type="ECO:0000259" key="15">
    <source>
        <dbReference type="SMART" id="SM00478"/>
    </source>
</evidence>
<dbReference type="STRING" id="1569628.A0A316UJL1"/>
<comment type="catalytic activity">
    <reaction evidence="1">
        <text>Hydrolyzes free adenine bases from 7,8-dihydro-8-oxoguanine:adenine mismatched double-stranded DNA, leaving an apurinic site.</text>
        <dbReference type="EC" id="3.2.2.31"/>
    </reaction>
</comment>
<organism evidence="16 17">
    <name type="scientific">Jaminaea rosea</name>
    <dbReference type="NCBI Taxonomy" id="1569628"/>
    <lineage>
        <taxon>Eukaryota</taxon>
        <taxon>Fungi</taxon>
        <taxon>Dikarya</taxon>
        <taxon>Basidiomycota</taxon>
        <taxon>Ustilaginomycotina</taxon>
        <taxon>Exobasidiomycetes</taxon>
        <taxon>Microstromatales</taxon>
        <taxon>Microstromatales incertae sedis</taxon>
        <taxon>Jaminaea</taxon>
    </lineage>
</organism>
<evidence type="ECO:0000256" key="8">
    <source>
        <dbReference type="ARBA" id="ARBA00022763"/>
    </source>
</evidence>
<keyword evidence="6" id="KW-0004">4Fe-4S</keyword>